<evidence type="ECO:0000313" key="3">
    <source>
        <dbReference type="EMBL" id="RHZ64433.1"/>
    </source>
</evidence>
<accession>A0A397HTH5</accession>
<dbReference type="RefSeq" id="XP_026617482.1">
    <property type="nucleotide sequence ID" value="XM_026759583.1"/>
</dbReference>
<feature type="transmembrane region" description="Helical" evidence="2">
    <location>
        <begin position="268"/>
        <end position="289"/>
    </location>
</feature>
<keyword evidence="2" id="KW-0472">Membrane</keyword>
<dbReference type="VEuPathDB" id="FungiDB:CDV56_105964"/>
<feature type="compositionally biased region" description="Basic and acidic residues" evidence="1">
    <location>
        <begin position="180"/>
        <end position="200"/>
    </location>
</feature>
<sequence>MCLQDSALPLWHISISVLFQPAGHISFVEDLKANTTFLSPITGALWSARTVFGVIGCRVSNFANVPGALWLASEKEFQDHDGPYVMTRLGRGPRNIYVTARWMFFVLVTFALYLSLVYFVQVWWATTWATCLIIKFFLLEILTRYYDPPRTRIVVHTAWPEVPLITLATTSRVPPASPSDKCDQNQVQEREDVPGQRIDPKDAQDLLPLCRRIEKFCSVMTESPDKAERSRMTPAKTFYLRKALNHESLDFRLDCAHTRCFLFKLFHILAHALPYLSLTLEALAVLYLGHQNLRTITILVTGWIMKPRWVMFIVSLATRVFVVLLLPVLLGSVILAYRRMRIPAAEVTFGRRVLEVICLTILAIACVLYFLAFGYPPVSPIALAWVGEAFAAPIVLMAGFGISRRIVRGPRQRGDEPWSTGEDWRKITDEERVVDDPPLSEYLVMFAWTVVFMIPAVVVWVVMKTAFCAAIAAQEADIQRRFEEYYEHPGF</sequence>
<feature type="transmembrane region" description="Helical" evidence="2">
    <location>
        <begin position="442"/>
        <end position="463"/>
    </location>
</feature>
<feature type="transmembrane region" description="Helical" evidence="2">
    <location>
        <begin position="309"/>
        <end position="335"/>
    </location>
</feature>
<name>A0A397HTH5_ASPTH</name>
<dbReference type="GeneID" id="38127938"/>
<dbReference type="EMBL" id="NKHU02000023">
    <property type="protein sequence ID" value="RHZ64433.1"/>
    <property type="molecule type" value="Genomic_DNA"/>
</dbReference>
<keyword evidence="2" id="KW-1133">Transmembrane helix</keyword>
<evidence type="ECO:0000256" key="1">
    <source>
        <dbReference type="SAM" id="MobiDB-lite"/>
    </source>
</evidence>
<feature type="transmembrane region" description="Helical" evidence="2">
    <location>
        <begin position="96"/>
        <end position="116"/>
    </location>
</feature>
<protein>
    <submittedName>
        <fullName evidence="3">Uncharacterized protein</fullName>
    </submittedName>
</protein>
<dbReference type="Proteomes" id="UP000215305">
    <property type="component" value="Unassembled WGS sequence"/>
</dbReference>
<organism evidence="3 4">
    <name type="scientific">Aspergillus thermomutatus</name>
    <name type="common">Neosartorya pseudofischeri</name>
    <dbReference type="NCBI Taxonomy" id="41047"/>
    <lineage>
        <taxon>Eukaryota</taxon>
        <taxon>Fungi</taxon>
        <taxon>Dikarya</taxon>
        <taxon>Ascomycota</taxon>
        <taxon>Pezizomycotina</taxon>
        <taxon>Eurotiomycetes</taxon>
        <taxon>Eurotiomycetidae</taxon>
        <taxon>Eurotiales</taxon>
        <taxon>Aspergillaceae</taxon>
        <taxon>Aspergillus</taxon>
        <taxon>Aspergillus subgen. Fumigati</taxon>
    </lineage>
</organism>
<feature type="region of interest" description="Disordered" evidence="1">
    <location>
        <begin position="171"/>
        <end position="200"/>
    </location>
</feature>
<evidence type="ECO:0000256" key="2">
    <source>
        <dbReference type="SAM" id="Phobius"/>
    </source>
</evidence>
<dbReference type="OrthoDB" id="4471926at2759"/>
<dbReference type="AlphaFoldDB" id="A0A397HTH5"/>
<proteinExistence type="predicted"/>
<feature type="transmembrane region" description="Helical" evidence="2">
    <location>
        <begin position="122"/>
        <end position="142"/>
    </location>
</feature>
<dbReference type="STRING" id="41047.A0A397HTH5"/>
<keyword evidence="2" id="KW-0812">Transmembrane</keyword>
<reference evidence="3" key="1">
    <citation type="submission" date="2018-08" db="EMBL/GenBank/DDBJ databases">
        <title>Draft genome sequence of azole-resistant Aspergillus thermomutatus (Neosartorya pseudofischeri) strain HMR AF 39, isolated from a human nasal aspirate.</title>
        <authorList>
            <person name="Parent-Michaud M."/>
            <person name="Dufresne P.J."/>
            <person name="Fournier E."/>
            <person name="Martineau C."/>
            <person name="Moreira S."/>
            <person name="Perkins V."/>
            <person name="De Repentigny L."/>
            <person name="Dufresne S.F."/>
        </authorList>
    </citation>
    <scope>NUCLEOTIDE SEQUENCE [LARGE SCALE GENOMIC DNA]</scope>
    <source>
        <strain evidence="3">HMR AF 39</strain>
    </source>
</reference>
<gene>
    <name evidence="3" type="ORF">CDV56_105964</name>
</gene>
<keyword evidence="4" id="KW-1185">Reference proteome</keyword>
<feature type="transmembrane region" description="Helical" evidence="2">
    <location>
        <begin position="356"/>
        <end position="375"/>
    </location>
</feature>
<evidence type="ECO:0000313" key="4">
    <source>
        <dbReference type="Proteomes" id="UP000215305"/>
    </source>
</evidence>
<comment type="caution">
    <text evidence="3">The sequence shown here is derived from an EMBL/GenBank/DDBJ whole genome shotgun (WGS) entry which is preliminary data.</text>
</comment>
<feature type="transmembrane region" description="Helical" evidence="2">
    <location>
        <begin position="381"/>
        <end position="403"/>
    </location>
</feature>